<gene>
    <name evidence="1" type="ORF">R3P38DRAFT_3264439</name>
</gene>
<protein>
    <recommendedName>
        <fullName evidence="3">F-box domain-containing protein</fullName>
    </recommendedName>
</protein>
<comment type="caution">
    <text evidence="1">The sequence shown here is derived from an EMBL/GenBank/DDBJ whole genome shotgun (WGS) entry which is preliminary data.</text>
</comment>
<reference evidence="1 2" key="1">
    <citation type="journal article" date="2024" name="J Genomics">
        <title>Draft genome sequencing and assembly of Favolaschia claudopus CIRM-BRFM 2984 isolated from oak limbs.</title>
        <authorList>
            <person name="Navarro D."/>
            <person name="Drula E."/>
            <person name="Chaduli D."/>
            <person name="Cazenave R."/>
            <person name="Ahrendt S."/>
            <person name="Wang J."/>
            <person name="Lipzen A."/>
            <person name="Daum C."/>
            <person name="Barry K."/>
            <person name="Grigoriev I.V."/>
            <person name="Favel A."/>
            <person name="Rosso M.N."/>
            <person name="Martin F."/>
        </authorList>
    </citation>
    <scope>NUCLEOTIDE SEQUENCE [LARGE SCALE GENOMIC DNA]</scope>
    <source>
        <strain evidence="1 2">CIRM-BRFM 2984</strain>
    </source>
</reference>
<evidence type="ECO:0000313" key="2">
    <source>
        <dbReference type="Proteomes" id="UP001362999"/>
    </source>
</evidence>
<dbReference type="EMBL" id="JAWWNJ010000022">
    <property type="protein sequence ID" value="KAK7033849.1"/>
    <property type="molecule type" value="Genomic_DNA"/>
</dbReference>
<dbReference type="Proteomes" id="UP001362999">
    <property type="component" value="Unassembled WGS sequence"/>
</dbReference>
<proteinExistence type="predicted"/>
<sequence>MATALYDIFLHPELSFLVFRHLPFRDLVTLSHGGPETRSMFRAYMNSRFQQAVSRFIDPSFRHQFCATLRNSSAVIVGSVAAAFIHDKQADRPSNMNMLTRKGTMSMWAALLCAVGAEGVEANPSKRLKPFLLEFRRYRVNSFHDTPLYITVGEVVDESVLPAVFYSKTTAQMTMLTCDRVTVPYKISLAAQCETGLHADENESWFVNGYRPFLPCDDLLPCGQACRYITRNSSNFDGFTEAEWNIVSDPHWEVARASGVEWRLGNEKSHLLPRNPTMASFPNEVIQNIVLVSMAAQDVEEREENSRWKGCMARVNRDWGIVVYGTGELWDTLFVHSCMSMRHIMHICRRAAANERPSHLRFSSETEEEPGAENLVGLDTVTDVARWATRIGGHLAPIVLKANSIRVDSMSPGAIFDILGNVGAQQAMDLEDLRCYATVQTAAHDDFNYLQQVQSLRLRSLAVSRVNLVRFPTTQLQTIRTLRLFALFDALAWHQLRTLLLGCIALEELDVDSIRCTGDRGSTNLTLLTVCQLSLDLSTVGGAELAKILDLPRLRTLTLRGEDESPWEEFALDFNPMLRIIKRCTLCAENFTEALASVFHQLHSVNTVDVRPGGSDFLLSLTLGFIEPPTGMRRLQQWIVSGNVAYRQAAFLFDWPGSIVQVVYESREDEREGSFVEWRRRNRGFVVDLVHADP</sequence>
<keyword evidence="2" id="KW-1185">Reference proteome</keyword>
<dbReference type="SUPFAM" id="SSF52047">
    <property type="entry name" value="RNI-like"/>
    <property type="match status" value="1"/>
</dbReference>
<name>A0AAW0C5M5_9AGAR</name>
<accession>A0AAW0C5M5</accession>
<dbReference type="AlphaFoldDB" id="A0AAW0C5M5"/>
<evidence type="ECO:0008006" key="3">
    <source>
        <dbReference type="Google" id="ProtNLM"/>
    </source>
</evidence>
<organism evidence="1 2">
    <name type="scientific">Favolaschia claudopus</name>
    <dbReference type="NCBI Taxonomy" id="2862362"/>
    <lineage>
        <taxon>Eukaryota</taxon>
        <taxon>Fungi</taxon>
        <taxon>Dikarya</taxon>
        <taxon>Basidiomycota</taxon>
        <taxon>Agaricomycotina</taxon>
        <taxon>Agaricomycetes</taxon>
        <taxon>Agaricomycetidae</taxon>
        <taxon>Agaricales</taxon>
        <taxon>Marasmiineae</taxon>
        <taxon>Mycenaceae</taxon>
        <taxon>Favolaschia</taxon>
    </lineage>
</organism>
<evidence type="ECO:0000313" key="1">
    <source>
        <dbReference type="EMBL" id="KAK7033849.1"/>
    </source>
</evidence>